<keyword evidence="2" id="KW-1185">Reference proteome</keyword>
<organism evidence="1 2">
    <name type="scientific">Dreissena polymorpha</name>
    <name type="common">Zebra mussel</name>
    <name type="synonym">Mytilus polymorpha</name>
    <dbReference type="NCBI Taxonomy" id="45954"/>
    <lineage>
        <taxon>Eukaryota</taxon>
        <taxon>Metazoa</taxon>
        <taxon>Spiralia</taxon>
        <taxon>Lophotrochozoa</taxon>
        <taxon>Mollusca</taxon>
        <taxon>Bivalvia</taxon>
        <taxon>Autobranchia</taxon>
        <taxon>Heteroconchia</taxon>
        <taxon>Euheterodonta</taxon>
        <taxon>Imparidentia</taxon>
        <taxon>Neoheterodontei</taxon>
        <taxon>Myida</taxon>
        <taxon>Dreissenoidea</taxon>
        <taxon>Dreissenidae</taxon>
        <taxon>Dreissena</taxon>
    </lineage>
</organism>
<comment type="caution">
    <text evidence="1">The sequence shown here is derived from an EMBL/GenBank/DDBJ whole genome shotgun (WGS) entry which is preliminary data.</text>
</comment>
<protein>
    <submittedName>
        <fullName evidence="1">Uncharacterized protein</fullName>
    </submittedName>
</protein>
<gene>
    <name evidence="1" type="ORF">DPMN_122398</name>
</gene>
<reference evidence="1" key="2">
    <citation type="submission" date="2020-11" db="EMBL/GenBank/DDBJ databases">
        <authorList>
            <person name="McCartney M.A."/>
            <person name="Auch B."/>
            <person name="Kono T."/>
            <person name="Mallez S."/>
            <person name="Becker A."/>
            <person name="Gohl D.M."/>
            <person name="Silverstein K.A.T."/>
            <person name="Koren S."/>
            <person name="Bechman K.B."/>
            <person name="Herman A."/>
            <person name="Abrahante J.E."/>
            <person name="Garbe J."/>
        </authorList>
    </citation>
    <scope>NUCLEOTIDE SEQUENCE</scope>
    <source>
        <strain evidence="1">Duluth1</strain>
        <tissue evidence="1">Whole animal</tissue>
    </source>
</reference>
<dbReference type="Proteomes" id="UP000828390">
    <property type="component" value="Unassembled WGS sequence"/>
</dbReference>
<accession>A0A9D4GNH8</accession>
<sequence length="76" mass="8813">MCECICIRSQLIEFLWKIPMSRLWRREVADGEPGELSYAGVTKHGVKYCVRDSSAEPVWLQNSNITACDYYIPEKQ</sequence>
<proteinExistence type="predicted"/>
<reference evidence="1" key="1">
    <citation type="journal article" date="2019" name="bioRxiv">
        <title>The Genome of the Zebra Mussel, Dreissena polymorpha: A Resource for Invasive Species Research.</title>
        <authorList>
            <person name="McCartney M.A."/>
            <person name="Auch B."/>
            <person name="Kono T."/>
            <person name="Mallez S."/>
            <person name="Zhang Y."/>
            <person name="Obille A."/>
            <person name="Becker A."/>
            <person name="Abrahante J.E."/>
            <person name="Garbe J."/>
            <person name="Badalamenti J.P."/>
            <person name="Herman A."/>
            <person name="Mangelson H."/>
            <person name="Liachko I."/>
            <person name="Sullivan S."/>
            <person name="Sone E.D."/>
            <person name="Koren S."/>
            <person name="Silverstein K.A.T."/>
            <person name="Beckman K.B."/>
            <person name="Gohl D.M."/>
        </authorList>
    </citation>
    <scope>NUCLEOTIDE SEQUENCE</scope>
    <source>
        <strain evidence="1">Duluth1</strain>
        <tissue evidence="1">Whole animal</tissue>
    </source>
</reference>
<evidence type="ECO:0000313" key="1">
    <source>
        <dbReference type="EMBL" id="KAH3820651.1"/>
    </source>
</evidence>
<evidence type="ECO:0000313" key="2">
    <source>
        <dbReference type="Proteomes" id="UP000828390"/>
    </source>
</evidence>
<name>A0A9D4GNH8_DREPO</name>
<dbReference type="EMBL" id="JAIWYP010000005">
    <property type="protein sequence ID" value="KAH3820651.1"/>
    <property type="molecule type" value="Genomic_DNA"/>
</dbReference>
<dbReference type="AlphaFoldDB" id="A0A9D4GNH8"/>